<dbReference type="Gene3D" id="3.10.310.30">
    <property type="match status" value="1"/>
</dbReference>
<dbReference type="InterPro" id="IPR051319">
    <property type="entry name" value="Oligoribo/pAp-PDE_c-di-AMP_PDE"/>
</dbReference>
<dbReference type="AlphaFoldDB" id="A0A0G1YHS4"/>
<dbReference type="InterPro" id="IPR038763">
    <property type="entry name" value="DHH_sf"/>
</dbReference>
<reference evidence="2 3" key="1">
    <citation type="journal article" date="2015" name="Nature">
        <title>rRNA introns, odd ribosomes, and small enigmatic genomes across a large radiation of phyla.</title>
        <authorList>
            <person name="Brown C.T."/>
            <person name="Hug L.A."/>
            <person name="Thomas B.C."/>
            <person name="Sharon I."/>
            <person name="Castelle C.J."/>
            <person name="Singh A."/>
            <person name="Wilkins M.J."/>
            <person name="Williams K.H."/>
            <person name="Banfield J.F."/>
        </authorList>
    </citation>
    <scope>NUCLEOTIDE SEQUENCE [LARGE SCALE GENOMIC DNA]</scope>
</reference>
<dbReference type="Proteomes" id="UP000034119">
    <property type="component" value="Unassembled WGS sequence"/>
</dbReference>
<evidence type="ECO:0000313" key="3">
    <source>
        <dbReference type="Proteomes" id="UP000034119"/>
    </source>
</evidence>
<dbReference type="SUPFAM" id="SSF64182">
    <property type="entry name" value="DHH phosphoesterases"/>
    <property type="match status" value="1"/>
</dbReference>
<gene>
    <name evidence="2" type="ORF">UY40_C0005G0012</name>
</gene>
<evidence type="ECO:0000259" key="1">
    <source>
        <dbReference type="Pfam" id="PF01368"/>
    </source>
</evidence>
<proteinExistence type="predicted"/>
<comment type="caution">
    <text evidence="2">The sequence shown here is derived from an EMBL/GenBank/DDBJ whole genome shotgun (WGS) entry which is preliminary data.</text>
</comment>
<dbReference type="InterPro" id="IPR001667">
    <property type="entry name" value="DDH_dom"/>
</dbReference>
<dbReference type="EMBL" id="LCPW01000005">
    <property type="protein sequence ID" value="KKW05954.1"/>
    <property type="molecule type" value="Genomic_DNA"/>
</dbReference>
<organism evidence="2 3">
    <name type="scientific">candidate division CPR1 bacterium GW2011_GWC1_49_13</name>
    <dbReference type="NCBI Taxonomy" id="1618342"/>
    <lineage>
        <taxon>Bacteria</taxon>
        <taxon>candidate division CPR1</taxon>
    </lineage>
</organism>
<dbReference type="PANTHER" id="PTHR47618">
    <property type="entry name" value="BIFUNCTIONAL OLIGORIBONUCLEASE AND PAP PHOSPHATASE NRNA"/>
    <property type="match status" value="1"/>
</dbReference>
<protein>
    <submittedName>
        <fullName evidence="2">MgpA protein</fullName>
    </submittedName>
</protein>
<dbReference type="Gene3D" id="3.90.1640.10">
    <property type="entry name" value="inorganic pyrophosphatase (n-terminal core)"/>
    <property type="match status" value="1"/>
</dbReference>
<sequence length="247" mass="27733">MVSADPITPELLFLTAAKRIKIQDPVKLDLEKFEVMLLCDNGDEHRYSKQEKVSLPPKMVVINIDHHDSNVSFGDLNYVDKKAVSATQVIYEIFRLSKTPISPTVAQCLLTGLYTDSNSFTSSKTSDSSLTAGAELVKRGAQPQKVIENAFWSWSTQAPLLWQIILDNFKTRKGVAYSFISEEERKKVKATLAEVSAAKAFAAQNLMMAVHKIRASIVFVEENPQLIRVSLRSKGRFDVGWKRKLVK</sequence>
<accession>A0A0G1YHS4</accession>
<dbReference type="STRING" id="1618342.UY40_C0005G0012"/>
<dbReference type="PANTHER" id="PTHR47618:SF1">
    <property type="entry name" value="BIFUNCTIONAL OLIGORIBONUCLEASE AND PAP PHOSPHATASE NRNA"/>
    <property type="match status" value="1"/>
</dbReference>
<name>A0A0G1YHS4_9BACT</name>
<dbReference type="Pfam" id="PF01368">
    <property type="entry name" value="DHH"/>
    <property type="match status" value="1"/>
</dbReference>
<evidence type="ECO:0000313" key="2">
    <source>
        <dbReference type="EMBL" id="KKW05954.1"/>
    </source>
</evidence>
<feature type="domain" description="DDH" evidence="1">
    <location>
        <begin position="8"/>
        <end position="112"/>
    </location>
</feature>